<comment type="caution">
    <text evidence="3">The sequence shown here is derived from an EMBL/GenBank/DDBJ whole genome shotgun (WGS) entry which is preliminary data.</text>
</comment>
<dbReference type="GO" id="GO:0016829">
    <property type="term" value="F:lyase activity"/>
    <property type="evidence" value="ECO:0007669"/>
    <property type="project" value="UniProtKB-UniRule"/>
</dbReference>
<evidence type="ECO:0000256" key="1">
    <source>
        <dbReference type="ARBA" id="ARBA00022596"/>
    </source>
</evidence>
<dbReference type="Pfam" id="PF01969">
    <property type="entry name" value="Ni_insertion"/>
    <property type="match status" value="1"/>
</dbReference>
<keyword evidence="2" id="KW-0456">Lyase</keyword>
<evidence type="ECO:0000313" key="3">
    <source>
        <dbReference type="EMBL" id="HGN35967.1"/>
    </source>
</evidence>
<dbReference type="PANTHER" id="PTHR36566">
    <property type="entry name" value="NICKEL INSERTION PROTEIN-RELATED"/>
    <property type="match status" value="1"/>
</dbReference>
<accession>A0A7J3I5S9</accession>
<dbReference type="Gene3D" id="3.10.20.300">
    <property type="entry name" value="mk0293 like domain"/>
    <property type="match status" value="1"/>
</dbReference>
<dbReference type="EMBL" id="DTAI01000010">
    <property type="protein sequence ID" value="HGN35967.1"/>
    <property type="molecule type" value="Genomic_DNA"/>
</dbReference>
<proteinExistence type="inferred from homology"/>
<organism evidence="3">
    <name type="scientific">Ignisphaera aggregans</name>
    <dbReference type="NCBI Taxonomy" id="334771"/>
    <lineage>
        <taxon>Archaea</taxon>
        <taxon>Thermoproteota</taxon>
        <taxon>Thermoprotei</taxon>
        <taxon>Desulfurococcales</taxon>
        <taxon>Desulfurococcaceae</taxon>
        <taxon>Ignisphaera</taxon>
    </lineage>
</organism>
<reference evidence="3" key="1">
    <citation type="journal article" date="2020" name="mSystems">
        <title>Genome- and Community-Level Interaction Insights into Carbon Utilization and Element Cycling Functions of Hydrothermarchaeota in Hydrothermal Sediment.</title>
        <authorList>
            <person name="Zhou Z."/>
            <person name="Liu Y."/>
            <person name="Xu W."/>
            <person name="Pan J."/>
            <person name="Luo Z.H."/>
            <person name="Li M."/>
        </authorList>
    </citation>
    <scope>NUCLEOTIDE SEQUENCE [LARGE SCALE GENOMIC DNA]</scope>
    <source>
        <strain evidence="3">SpSt-618</strain>
    </source>
</reference>
<name>A0A7J3I5S9_9CREN</name>
<sequence>MGKIVIVDPSVAGISGDMFLSSLISLGADERSIKDLGDTVLRCIDGVSHIEIGFTDVIRGGVKAKKLEVKIEEEHTHRRGAELIRAIECIAKGVELGEEALRFSFNTLKMLLEIEAYVHGRGMNEIELHEIGSVDTIIDIVGSALALQSLNLFNVYTISMPVALGGGYVKFSHGVYPVPAPATIEILKRGKAIVVGGMVDGELTTPTGAALLTNFVKKFDYRYPLFELEAIGYGAGEKNFDAIPNILRIVTGRKIDEVINYRIEDIVVLETDIDDTTGEVVGYTFEKLLNSGARDVSIIPIYMKKNRPGYTVRVIADMKNYKELARILIEETGTLGVRYSVYSRIAVPDREIVPIELEINGHRRKIMLKISRDGRGNIVNVKLEYESVREVAHELGIPLREVLNIVYRTIDRITQSKSQDSKLQINME</sequence>
<dbReference type="InterPro" id="IPR002822">
    <property type="entry name" value="Ni_insertion"/>
</dbReference>
<protein>
    <recommendedName>
        <fullName evidence="2">Putative nickel insertion protein</fullName>
    </recommendedName>
</protein>
<gene>
    <name evidence="3" type="primary">larC</name>
    <name evidence="3" type="ORF">ENT87_00220</name>
</gene>
<keyword evidence="1 2" id="KW-0533">Nickel</keyword>
<comment type="similarity">
    <text evidence="2">Belongs to the LarC family.</text>
</comment>
<evidence type="ECO:0000256" key="2">
    <source>
        <dbReference type="HAMAP-Rule" id="MF_01074"/>
    </source>
</evidence>
<dbReference type="HAMAP" id="MF_01074">
    <property type="entry name" value="LarC"/>
    <property type="match status" value="1"/>
</dbReference>
<dbReference type="AlphaFoldDB" id="A0A7J3I5S9"/>
<dbReference type="GO" id="GO:0016151">
    <property type="term" value="F:nickel cation binding"/>
    <property type="evidence" value="ECO:0007669"/>
    <property type="project" value="UniProtKB-UniRule"/>
</dbReference>
<dbReference type="PANTHER" id="PTHR36566:SF1">
    <property type="entry name" value="PYRIDINIUM-3,5-BISTHIOCARBOXYLIC ACID MONONUCLEOTIDE NICKEL INSERTION PROTEIN"/>
    <property type="match status" value="1"/>
</dbReference>
<dbReference type="Gene3D" id="3.30.70.1380">
    <property type="entry name" value="Transcriptional regulatory protein pf0864 domain like"/>
    <property type="match status" value="1"/>
</dbReference>
<dbReference type="NCBIfam" id="TIGR00299">
    <property type="entry name" value="nickel pincer cofactor biosynthesis protein LarC"/>
    <property type="match status" value="1"/>
</dbReference>